<dbReference type="Pfam" id="PF00743">
    <property type="entry name" value="FMO-like"/>
    <property type="match status" value="1"/>
</dbReference>
<dbReference type="PANTHER" id="PTHR43539:SF42">
    <property type="entry name" value="OS01G0273800 PROTEIN"/>
    <property type="match status" value="1"/>
</dbReference>
<dbReference type="GO" id="GO:0050660">
    <property type="term" value="F:flavin adenine dinucleotide binding"/>
    <property type="evidence" value="ECO:0007669"/>
    <property type="project" value="InterPro"/>
</dbReference>
<name>A0AA41VBB1_PAPNU</name>
<evidence type="ECO:0000256" key="7">
    <source>
        <dbReference type="SAM" id="Phobius"/>
    </source>
</evidence>
<evidence type="ECO:0000256" key="4">
    <source>
        <dbReference type="ARBA" id="ARBA00023002"/>
    </source>
</evidence>
<dbReference type="SUPFAM" id="SSF51735">
    <property type="entry name" value="NAD(P)-binding Rossmann-fold domains"/>
    <property type="match status" value="1"/>
</dbReference>
<dbReference type="SUPFAM" id="SSF51905">
    <property type="entry name" value="FAD/NAD(P)-binding domain"/>
    <property type="match status" value="1"/>
</dbReference>
<comment type="similarity">
    <text evidence="1 6">Belongs to the FMO family.</text>
</comment>
<keyword evidence="2 6" id="KW-0285">Flavoprotein</keyword>
<dbReference type="InterPro" id="IPR020946">
    <property type="entry name" value="Flavin_mOase-like"/>
</dbReference>
<dbReference type="InterPro" id="IPR036291">
    <property type="entry name" value="NAD(P)-bd_dom_sf"/>
</dbReference>
<keyword evidence="6" id="KW-0503">Monooxygenase</keyword>
<keyword evidence="7" id="KW-0472">Membrane</keyword>
<dbReference type="EC" id="1.-.-.-" evidence="6"/>
<comment type="caution">
    <text evidence="8">The sequence shown here is derived from an EMBL/GenBank/DDBJ whole genome shotgun (WGS) entry which is preliminary data.</text>
</comment>
<accession>A0AA41VBB1</accession>
<dbReference type="GO" id="GO:0004499">
    <property type="term" value="F:N,N-dimethylaniline monooxygenase activity"/>
    <property type="evidence" value="ECO:0007669"/>
    <property type="project" value="InterPro"/>
</dbReference>
<keyword evidence="3 6" id="KW-0274">FAD</keyword>
<dbReference type="PRINTS" id="PR00469">
    <property type="entry name" value="PNDRDTASEII"/>
</dbReference>
<dbReference type="GO" id="GO:0050661">
    <property type="term" value="F:NADP binding"/>
    <property type="evidence" value="ECO:0007669"/>
    <property type="project" value="InterPro"/>
</dbReference>
<comment type="cofactor">
    <cofactor evidence="6">
        <name>FAD</name>
        <dbReference type="ChEBI" id="CHEBI:57692"/>
    </cofactor>
</comment>
<dbReference type="InterPro" id="IPR000960">
    <property type="entry name" value="Flavin_mOase"/>
</dbReference>
<dbReference type="PIRSF" id="PIRSF000332">
    <property type="entry name" value="FMO"/>
    <property type="match status" value="1"/>
</dbReference>
<feature type="transmembrane region" description="Helical" evidence="7">
    <location>
        <begin position="216"/>
        <end position="242"/>
    </location>
</feature>
<evidence type="ECO:0000256" key="3">
    <source>
        <dbReference type="ARBA" id="ARBA00022827"/>
    </source>
</evidence>
<dbReference type="GO" id="GO:0103075">
    <property type="term" value="F:indole-3-pyruvate monooxygenase activity"/>
    <property type="evidence" value="ECO:0007669"/>
    <property type="project" value="UniProtKB-EC"/>
</dbReference>
<dbReference type="AlphaFoldDB" id="A0AA41VBB1"/>
<proteinExistence type="inferred from homology"/>
<keyword evidence="9" id="KW-1185">Reference proteome</keyword>
<evidence type="ECO:0000313" key="8">
    <source>
        <dbReference type="EMBL" id="MCL7032748.1"/>
    </source>
</evidence>
<dbReference type="InterPro" id="IPR050982">
    <property type="entry name" value="Auxin_biosynth/cation_transpt"/>
</dbReference>
<dbReference type="Proteomes" id="UP001177140">
    <property type="component" value="Unassembled WGS sequence"/>
</dbReference>
<evidence type="ECO:0000256" key="6">
    <source>
        <dbReference type="RuleBase" id="RU361177"/>
    </source>
</evidence>
<dbReference type="EMBL" id="JAJJMA010126452">
    <property type="protein sequence ID" value="MCL7032748.1"/>
    <property type="molecule type" value="Genomic_DNA"/>
</dbReference>
<dbReference type="PRINTS" id="PR00368">
    <property type="entry name" value="FADPNR"/>
</dbReference>
<keyword evidence="7" id="KW-0812">Transmembrane</keyword>
<keyword evidence="7" id="KW-1133">Transmembrane helix</keyword>
<evidence type="ECO:0000256" key="5">
    <source>
        <dbReference type="ARBA" id="ARBA00047707"/>
    </source>
</evidence>
<keyword evidence="4 6" id="KW-0560">Oxidoreductase</keyword>
<sequence length="377" mass="42334">MMIKEVEVIIVGAGPSGIATSVCLNHLSIPNIVLEREDCLASLWTKKSYDRLHLHKPKNFCELPYMAFPADYPTYMSKDQFIVYLENYAARFMINPLYNRLVDFASFDDSTKKWRVKVRNTGSDFEEYISRFLVVAAGRNSDPYVPEINGLDSFTGEVIHSTEYKSGERYANKNVMVVGAGNSGMEIALDLSIFGAKTSIVVRSPIHIISREMSRLGFMLMMMNFPINMVDWLLFFAGLVIFGDTTKYGIARPKEGVLLMHKKYQAFPVVDVGTFSKIKSGQIQVLPPIKRITGDNVEFANEKSHQFDVIVFATGFKRSVNKWLEDGEYILNENGSPNFSISWKGKNGLYCAGLTKTGLFAAAADARNIANDIKTQL</sequence>
<dbReference type="PANTHER" id="PTHR43539">
    <property type="entry name" value="FLAVIN-BINDING MONOOXYGENASE-LIKE PROTEIN (AFU_ORTHOLOGUE AFUA_4G09220)"/>
    <property type="match status" value="1"/>
</dbReference>
<evidence type="ECO:0000256" key="1">
    <source>
        <dbReference type="ARBA" id="ARBA00009183"/>
    </source>
</evidence>
<dbReference type="InterPro" id="IPR036188">
    <property type="entry name" value="FAD/NAD-bd_sf"/>
</dbReference>
<comment type="catalytic activity">
    <reaction evidence="5">
        <text>indole-3-pyruvate + NADPH + O2 + H(+) = (indol-3-yl)acetate + CO2 + NADP(+) + H2O</text>
        <dbReference type="Rhea" id="RHEA:34331"/>
        <dbReference type="ChEBI" id="CHEBI:15377"/>
        <dbReference type="ChEBI" id="CHEBI:15378"/>
        <dbReference type="ChEBI" id="CHEBI:15379"/>
        <dbReference type="ChEBI" id="CHEBI:16526"/>
        <dbReference type="ChEBI" id="CHEBI:17640"/>
        <dbReference type="ChEBI" id="CHEBI:30854"/>
        <dbReference type="ChEBI" id="CHEBI:57783"/>
        <dbReference type="ChEBI" id="CHEBI:58349"/>
        <dbReference type="EC" id="1.14.13.168"/>
    </reaction>
</comment>
<organism evidence="8 9">
    <name type="scientific">Papaver nudicaule</name>
    <name type="common">Iceland poppy</name>
    <dbReference type="NCBI Taxonomy" id="74823"/>
    <lineage>
        <taxon>Eukaryota</taxon>
        <taxon>Viridiplantae</taxon>
        <taxon>Streptophyta</taxon>
        <taxon>Embryophyta</taxon>
        <taxon>Tracheophyta</taxon>
        <taxon>Spermatophyta</taxon>
        <taxon>Magnoliopsida</taxon>
        <taxon>Ranunculales</taxon>
        <taxon>Papaveraceae</taxon>
        <taxon>Papaveroideae</taxon>
        <taxon>Papaver</taxon>
    </lineage>
</organism>
<protein>
    <recommendedName>
        <fullName evidence="6">Flavin-containing monooxygenase</fullName>
        <ecNumber evidence="6">1.-.-.-</ecNumber>
    </recommendedName>
</protein>
<evidence type="ECO:0000313" key="9">
    <source>
        <dbReference type="Proteomes" id="UP001177140"/>
    </source>
</evidence>
<evidence type="ECO:0000256" key="2">
    <source>
        <dbReference type="ARBA" id="ARBA00022630"/>
    </source>
</evidence>
<dbReference type="Gene3D" id="3.50.50.60">
    <property type="entry name" value="FAD/NAD(P)-binding domain"/>
    <property type="match status" value="1"/>
</dbReference>
<reference evidence="8" key="1">
    <citation type="submission" date="2022-03" db="EMBL/GenBank/DDBJ databases">
        <title>A functionally conserved STORR gene fusion in Papaver species that diverged 16.8 million years ago.</title>
        <authorList>
            <person name="Catania T."/>
        </authorList>
    </citation>
    <scope>NUCLEOTIDE SEQUENCE</scope>
    <source>
        <strain evidence="8">S-191538</strain>
    </source>
</reference>
<gene>
    <name evidence="8" type="ORF">MKW94_010780</name>
</gene>